<protein>
    <recommendedName>
        <fullName evidence="2">Response regulatory domain-containing protein</fullName>
    </recommendedName>
</protein>
<dbReference type="EMBL" id="BART01009460">
    <property type="protein sequence ID" value="GAG68801.1"/>
    <property type="molecule type" value="Genomic_DNA"/>
</dbReference>
<dbReference type="CDD" id="cd17574">
    <property type="entry name" value="REC_OmpR"/>
    <property type="match status" value="1"/>
</dbReference>
<dbReference type="SMART" id="SM00448">
    <property type="entry name" value="REC"/>
    <property type="match status" value="1"/>
</dbReference>
<organism evidence="3">
    <name type="scientific">marine sediment metagenome</name>
    <dbReference type="NCBI Taxonomy" id="412755"/>
    <lineage>
        <taxon>unclassified sequences</taxon>
        <taxon>metagenomes</taxon>
        <taxon>ecological metagenomes</taxon>
    </lineage>
</organism>
<dbReference type="PANTHER" id="PTHR44591">
    <property type="entry name" value="STRESS RESPONSE REGULATOR PROTEIN 1"/>
    <property type="match status" value="1"/>
</dbReference>
<keyword evidence="1" id="KW-0597">Phosphoprotein</keyword>
<dbReference type="PANTHER" id="PTHR44591:SF3">
    <property type="entry name" value="RESPONSE REGULATORY DOMAIN-CONTAINING PROTEIN"/>
    <property type="match status" value="1"/>
</dbReference>
<dbReference type="GO" id="GO:0000160">
    <property type="term" value="P:phosphorelay signal transduction system"/>
    <property type="evidence" value="ECO:0007669"/>
    <property type="project" value="InterPro"/>
</dbReference>
<sequence length="131" mass="15327">MDWIRWEMKKIMVVDDDPDIIYSIREGLFTEYEIICAESGKQCLKILETEIPDIILLDIMMPYMSGWKTLNQIRKNTSLRNVPIVFITARTDKNAKNAGGFLGDDYLEKPFTINDLKSRIDKIFRMENISD</sequence>
<dbReference type="InterPro" id="IPR050595">
    <property type="entry name" value="Bact_response_regulator"/>
</dbReference>
<dbReference type="Pfam" id="PF00072">
    <property type="entry name" value="Response_reg"/>
    <property type="match status" value="1"/>
</dbReference>
<reference evidence="3" key="1">
    <citation type="journal article" date="2014" name="Front. Microbiol.">
        <title>High frequency of phylogenetically diverse reductive dehalogenase-homologous genes in deep subseafloor sedimentary metagenomes.</title>
        <authorList>
            <person name="Kawai M."/>
            <person name="Futagami T."/>
            <person name="Toyoda A."/>
            <person name="Takaki Y."/>
            <person name="Nishi S."/>
            <person name="Hori S."/>
            <person name="Arai W."/>
            <person name="Tsubouchi T."/>
            <person name="Morono Y."/>
            <person name="Uchiyama I."/>
            <person name="Ito T."/>
            <person name="Fujiyama A."/>
            <person name="Inagaki F."/>
            <person name="Takami H."/>
        </authorList>
    </citation>
    <scope>NUCLEOTIDE SEQUENCE</scope>
    <source>
        <strain evidence="3">Expedition CK06-06</strain>
    </source>
</reference>
<evidence type="ECO:0000259" key="2">
    <source>
        <dbReference type="PROSITE" id="PS50110"/>
    </source>
</evidence>
<dbReference type="SUPFAM" id="SSF52172">
    <property type="entry name" value="CheY-like"/>
    <property type="match status" value="1"/>
</dbReference>
<dbReference type="AlphaFoldDB" id="X1B9Z5"/>
<evidence type="ECO:0000313" key="3">
    <source>
        <dbReference type="EMBL" id="GAG68801.1"/>
    </source>
</evidence>
<dbReference type="InterPro" id="IPR001789">
    <property type="entry name" value="Sig_transdc_resp-reg_receiver"/>
</dbReference>
<dbReference type="Gene3D" id="3.40.50.2300">
    <property type="match status" value="1"/>
</dbReference>
<evidence type="ECO:0000256" key="1">
    <source>
        <dbReference type="ARBA" id="ARBA00022553"/>
    </source>
</evidence>
<dbReference type="InterPro" id="IPR011006">
    <property type="entry name" value="CheY-like_superfamily"/>
</dbReference>
<comment type="caution">
    <text evidence="3">The sequence shown here is derived from an EMBL/GenBank/DDBJ whole genome shotgun (WGS) entry which is preliminary data.</text>
</comment>
<feature type="domain" description="Response regulatory" evidence="2">
    <location>
        <begin position="10"/>
        <end position="124"/>
    </location>
</feature>
<dbReference type="PROSITE" id="PS50110">
    <property type="entry name" value="RESPONSE_REGULATORY"/>
    <property type="match status" value="1"/>
</dbReference>
<proteinExistence type="predicted"/>
<gene>
    <name evidence="3" type="ORF">S01H4_20965</name>
</gene>
<name>X1B9Z5_9ZZZZ</name>
<accession>X1B9Z5</accession>